<evidence type="ECO:0000259" key="4">
    <source>
        <dbReference type="Pfam" id="PF13966"/>
    </source>
</evidence>
<dbReference type="PANTHER" id="PTHR14387">
    <property type="entry name" value="THADA/DEATH RECEPTOR INTERACTING PROTEIN"/>
    <property type="match status" value="1"/>
</dbReference>
<evidence type="ECO:0000313" key="8">
    <source>
        <dbReference type="Proteomes" id="UP000701853"/>
    </source>
</evidence>
<feature type="domain" description="tRNA (32-2'-O)-methyltransferase regulator THADA-like TPR repeats region" evidence="5">
    <location>
        <begin position="624"/>
        <end position="883"/>
    </location>
</feature>
<evidence type="ECO:0000259" key="5">
    <source>
        <dbReference type="Pfam" id="PF25150"/>
    </source>
</evidence>
<dbReference type="GO" id="GO:0005829">
    <property type="term" value="C:cytosol"/>
    <property type="evidence" value="ECO:0007669"/>
    <property type="project" value="TreeGrafter"/>
</dbReference>
<evidence type="ECO:0000259" key="3">
    <source>
        <dbReference type="Pfam" id="PF10350"/>
    </source>
</evidence>
<dbReference type="GO" id="GO:0030488">
    <property type="term" value="P:tRNA methylation"/>
    <property type="evidence" value="ECO:0007669"/>
    <property type="project" value="TreeGrafter"/>
</dbReference>
<name>A0A8J5YIU8_9ROSI</name>
<evidence type="ECO:0000259" key="6">
    <source>
        <dbReference type="Pfam" id="PF25151"/>
    </source>
</evidence>
<dbReference type="Pfam" id="PF13966">
    <property type="entry name" value="zf-RVT"/>
    <property type="match status" value="1"/>
</dbReference>
<keyword evidence="8" id="KW-1185">Reference proteome</keyword>
<keyword evidence="2" id="KW-0819">tRNA processing</keyword>
<feature type="domain" description="DUF2428" evidence="3">
    <location>
        <begin position="1006"/>
        <end position="1339"/>
    </location>
</feature>
<dbReference type="Proteomes" id="UP000701853">
    <property type="component" value="Chromosome 9"/>
</dbReference>
<organism evidence="7 8">
    <name type="scientific">Gossypium anomalum</name>
    <dbReference type="NCBI Taxonomy" id="47600"/>
    <lineage>
        <taxon>Eukaryota</taxon>
        <taxon>Viridiplantae</taxon>
        <taxon>Streptophyta</taxon>
        <taxon>Embryophyta</taxon>
        <taxon>Tracheophyta</taxon>
        <taxon>Spermatophyta</taxon>
        <taxon>Magnoliopsida</taxon>
        <taxon>eudicotyledons</taxon>
        <taxon>Gunneridae</taxon>
        <taxon>Pentapetalae</taxon>
        <taxon>rosids</taxon>
        <taxon>malvids</taxon>
        <taxon>Malvales</taxon>
        <taxon>Malvaceae</taxon>
        <taxon>Malvoideae</taxon>
        <taxon>Gossypium</taxon>
    </lineage>
</organism>
<dbReference type="InterPro" id="IPR019442">
    <property type="entry name" value="THADA/TRM732_DUF2428"/>
</dbReference>
<dbReference type="InterPro" id="IPR051954">
    <property type="entry name" value="tRNA_methyltransferase_THADA"/>
</dbReference>
<dbReference type="Pfam" id="PF25150">
    <property type="entry name" value="TPR_Trm732"/>
    <property type="match status" value="1"/>
</dbReference>
<dbReference type="InterPro" id="IPR056842">
    <property type="entry name" value="THADA-like_TPR_C"/>
</dbReference>
<feature type="domain" description="Reverse transcriptase zinc-binding" evidence="4">
    <location>
        <begin position="2221"/>
        <end position="2280"/>
    </location>
</feature>
<evidence type="ECO:0000256" key="2">
    <source>
        <dbReference type="ARBA" id="ARBA00022694"/>
    </source>
</evidence>
<dbReference type="OrthoDB" id="73997at2759"/>
<dbReference type="Pfam" id="PF10350">
    <property type="entry name" value="DUF2428"/>
    <property type="match status" value="1"/>
</dbReference>
<dbReference type="PANTHER" id="PTHR14387:SF0">
    <property type="entry name" value="DUF2428 DOMAIN-CONTAINING PROTEIN"/>
    <property type="match status" value="1"/>
</dbReference>
<evidence type="ECO:0008006" key="9">
    <source>
        <dbReference type="Google" id="ProtNLM"/>
    </source>
</evidence>
<dbReference type="InterPro" id="IPR016024">
    <property type="entry name" value="ARM-type_fold"/>
</dbReference>
<evidence type="ECO:0000256" key="1">
    <source>
        <dbReference type="ARBA" id="ARBA00010409"/>
    </source>
</evidence>
<accession>A0A8J5YIU8</accession>
<comment type="caution">
    <text evidence="7">The sequence shown here is derived from an EMBL/GenBank/DDBJ whole genome shotgun (WGS) entry which is preliminary data.</text>
</comment>
<proteinExistence type="inferred from homology"/>
<dbReference type="InterPro" id="IPR026960">
    <property type="entry name" value="RVT-Znf"/>
</dbReference>
<comment type="similarity">
    <text evidence="1">Belongs to the THADA family.</text>
</comment>
<reference evidence="7 8" key="1">
    <citation type="journal article" date="2021" name="bioRxiv">
        <title>The Gossypium anomalum genome as a resource for cotton improvement and evolutionary analysis of hybrid incompatibility.</title>
        <authorList>
            <person name="Grover C.E."/>
            <person name="Yuan D."/>
            <person name="Arick M.A."/>
            <person name="Miller E.R."/>
            <person name="Hu G."/>
            <person name="Peterson D.G."/>
            <person name="Wendel J.F."/>
            <person name="Udall J.A."/>
        </authorList>
    </citation>
    <scope>NUCLEOTIDE SEQUENCE [LARGE SCALE GENOMIC DNA]</scope>
    <source>
        <strain evidence="7">JFW-Udall</strain>
        <tissue evidence="7">Leaf</tissue>
    </source>
</reference>
<dbReference type="Pfam" id="PF25151">
    <property type="entry name" value="TPR_Trm732_C"/>
    <property type="match status" value="1"/>
</dbReference>
<dbReference type="EMBL" id="JAHUZN010000009">
    <property type="protein sequence ID" value="KAG8482627.1"/>
    <property type="molecule type" value="Genomic_DNA"/>
</dbReference>
<sequence length="2361" mass="266252">MSAKWRAIQHRHRYTYNAVVFPPSFIDSFHQSSLSASAPTFHKELQHLISLNSTYSQVNHVRKLASSFNELLVKEGEKNEGLVSTAASFYLEVFFLENSMPLHKTLLSVLAKTKDVFQPVIAECFRLLCNEYGTMSDKKKRFSVSRVALSVMGMPKLGFLVGVIQDCAVLVCWDAVLGLKSVVLETEGWARPSPIVLEQCQEALSCMYYLFQKFPDKFKKLGGDDSNVMEMALGVLISLLKSVAFSRDCFVAAGVSFFAAFQVCLSDQELGLFIIEGIFGQIVSSSCTNTEDSFSNVISKVPYKGDVCLEIRNLSGLNRLCLIRGILTAVPRMVLNTHFVVSRETCNDIESHGNVACTVKTILYDGILPELCNYCENPTDSHFNFHALTVMQICLQQIKTSMLANLTVASENYNPLPEDMETRMLKIIWNNLEDPLSQTVKQVHLIFDLFLDIQSSLCGAEGSEKIKTFLQKIASDLLRLGSRCKGRYVPLALLTKRFGAKTMLDMSPDLLFEIVQAYSDDDVCCAATSFLKCFLEYLRDECWSTYGIERGYALYRGHCLPPFLHGLASGISKLRSNLNTYALPVLLEVDVDGIFPLLACISIGPTEAENDLLYPDLDCKNMELRVEQKVAVLVSLLKVSRSLALIEGDIDFCDDSMTSNMDDTVEAKSFNPFALVCIKGIKVRILVGWLVLALTHIDESLRVDAAEFLFLSPKTSSLPSRLELSLMREAVPLNMRSSSTGFQMKWSSLFRKFFSRVRTALERQFKQGSWQPRMNNEISELCLCQGNEDNTVSRAEELFNFMRWLSCFLFFSCYPSAPYKRKIMAMELIQIMINVWPVLPSSQESSASMSPESCLYPYSVGITSPESTFLLVGSIIDSWDRLRESSFRILLHFPTPLPGISSDEMVQKVITWAKKLVCSPRVRESDAEFTAKWGLSKCPAIHPVMEYVKSLIHWLDVAVEEGEKDLAEACKNSFVHGVLLALRYTFEELDWNSDAVLCSISDMRHALEKLLELVVRITSMALWVVSADAWYLPEDIDDMVDADAFLLDGPDEMDAALPSTEQEDKCTKSIRDARPSDQVVMVGCWLAMKELSLLLGTIIRKIPLPSYSCSGSMESGHPSYDSIDASVTAISEGMLDLKQLEKIGNHFLEVLLKMKHNGAIDKTRAGFTALCNRLLCSNDPMLCKLTESWMEQLMDRTVAKGQTVDDLLRRSAGIPAAFTALFLAEPEGAPKKLLLRALRWLIDVAKGSLLSPSETNCTNVSCQISSTKSGQETDSTLVTETIATEKTSKIRDEGVVPTVHAFNVLRAAFNDTNLASDTSGFAAEALIVSIRSFSSPYWEIRNSACLAYTSLVRRMIGFLNVHKRESARRALTGLEFFHRYPSLHPFVFNELKIATELLGDALLGQTESNLAKAVHPSLCPMLILLSRLKPSPIASETGDDLDPFLFMPFIMKCSTQSNLRVRILASRALTGLVSNEKLPTVLLNIASELPQAENQITASPVASMLLYPANGAHHVSYNLIHGLLLQLGSLVHVNCRNLADFSRKDQILGDLMKVLAMCSWFASPKRCPCPLLNCTFLQVLDHMLSVAKSCHLSKNLFAIRNLLLELSTECLDVEASYGFQYYDPTIAELRQQAASSYFSCLFQPSDEVGEEVFQIPKRSPLNSMLFQTHEVENSGFLERLIRSFSDSSYEVRLVTLKWLHKFLKSRPGNEINYLSSSDTRIIQNWTKANLQPTLMKLLELEKNHRCLYRILRIIFTWNLLKFQELSEEKSDGTLYVGALDCDSVLQLWDRLISLLKLTRHAKTQEILICCLAICVRQFIRLFSCFILTDRGQKTAGYNESGRMERSACFYECITFYVNLIKERSSSSEPVNMRKAAAESMFASGLLEQAEVIASSVINQQISSKNSFSCFEHQDAVSTYAHQILEMWFTCIKLLEDEDDGIRQRAATGIQKFLSPKSSGTTSDTCGARTQVEKVIELSFDRLSFIFGHWIVYFDCLLRWVLDAGNYVISKGDLVRRVFDKEIDNHHEEKLLISQICCSHLEKLPITKSWAGKSFDNEEVRNYLLDWRSRFFQQLVSFAKDHIGKLGVDWIGGVGNHKDAFLPLYANLLGFYAVSNFIFNLETIDVMHLLSDVSELGKAINPFLWNPLISSLYSLIDRLHENKFGATTNCINTRFGDGIWDNFDPYFLLRWVMLKNLFILNGNTFFEDVIPANRMPEARSSRKVPYKIILFIWKLRHNGLPCKTEIAKRVRTEDTTYPFCNNMDETLEHLFISCSFSRAIWFGSSFGFMPDHISLINLDRLTSSGKVGFGAAYSLLDLNKRILTQKYVPAFSQQNKLQTSYFERSLMRFQKISTPSFILCEE</sequence>
<dbReference type="SUPFAM" id="SSF48371">
    <property type="entry name" value="ARM repeat"/>
    <property type="match status" value="1"/>
</dbReference>
<feature type="domain" description="tRNA (32-2'-O)-methyltransferase regulator THADA-like C-terminal TPR repeats region" evidence="6">
    <location>
        <begin position="1341"/>
        <end position="1527"/>
    </location>
</feature>
<dbReference type="InterPro" id="IPR056843">
    <property type="entry name" value="THADA-like_TPR"/>
</dbReference>
<protein>
    <recommendedName>
        <fullName evidence="9">DUF2428 domain-containing protein</fullName>
    </recommendedName>
</protein>
<gene>
    <name evidence="7" type="ORF">CXB51_024252</name>
</gene>
<evidence type="ECO:0000313" key="7">
    <source>
        <dbReference type="EMBL" id="KAG8482627.1"/>
    </source>
</evidence>